<dbReference type="SUPFAM" id="SSF101898">
    <property type="entry name" value="NHL repeat"/>
    <property type="match status" value="1"/>
</dbReference>
<gene>
    <name evidence="3" type="primary">cya_8</name>
    <name evidence="3" type="ORF">ETAA8_65390</name>
</gene>
<dbReference type="SUPFAM" id="SSF51120">
    <property type="entry name" value="beta-Roll"/>
    <property type="match status" value="4"/>
</dbReference>
<comment type="subcellular location">
    <subcellularLocation>
        <location evidence="1">Secreted</location>
    </subcellularLocation>
</comment>
<keyword evidence="2" id="KW-0964">Secreted</keyword>
<dbReference type="PROSITE" id="PS00330">
    <property type="entry name" value="HEMOLYSIN_CALCIUM"/>
    <property type="match status" value="3"/>
</dbReference>
<dbReference type="InterPro" id="IPR011049">
    <property type="entry name" value="Serralysin-like_metalloprot_C"/>
</dbReference>
<dbReference type="KEGG" id="aagg:ETAA8_65390"/>
<sequence length="1060" mass="109087">MPRHKHRSSKTFRRLGNGVELLERREVMASAISAALTQSVLVIEGTPGNDSIRVRQMNGQISVEGVAGSWSAGQVTAIRVAALDGNDLVDLSSGLSGQQKLNVPAYVDGGLGDDSVVGTNAKDELVGGGGNDWLLGGLGSDILRGGAGTDRLFGQNADDTLLEGEMSAQVISTGISADGKIYVLRDDGVVERVGFGAIGTGIKSLGVAPDGVVYGLMQNQIVYRYAIGTNSWSSISGAEVTSLSVAANGAVYCLTSSKIVYRYTGMNNRWDAISGAEVTSLQVAADNNVYCLTTGKIVYRYSGTGNSWTAITGAEVTSFSIAANGTVYCLTAGKVVYRYSGSGNAWSAISGAEVISLSTTPDGGVFCLTQGKLVYRYNGAGNSWTPISGAEVITLTTTADGSLYCLTTGKIVYRYTGNSNIWNAISGAEVTSLGVSPDGGLYCLTVSKVAYRYTGISNAWNSLPLATTDGGRLTIRGSEGNDTITVSPLSAGRILVSGIAGSLSGEWSTAGITSIQIEGLGGDDTIVNQGGTVPVVAHGGVGNDRLAGSHALDALYGDEGSDLIEGSSGVDGIYVSNNVLYVIGTPGDDTLEFHRNNGRVIIRGHRPDLGLHTDLTRNWPTPTRVEVLGLNGNDTITNVSVLSPVIIKGGDGNDFLRGLNPTDGLYGEEGNDTLDGSAAFDILASNDGVLFAAGTPGNDILTVAQNDGYILLRGAGKEVTRKWAYKPLPGVTEVYRVEVSGLGGNDTITSIATEFGITARGGAGNDRLTGGDGDDRLAGGVGNDLLIGRLGNDTYVFEDEATPFEVDTIVELVGIANGIDTLEFSDVSRDLFVSLRVNGTISTESLRIINGIGGAFERVIGGSGNDVLHGSEQPDFLYGGDGNDTIYGYDSDDILLGGFGSDCLYGGQHNDVIDGGFGYDIICDTEGANLFFADLVIQAAQIRNGTAIVTTSADTVITGSSDTAKNVIVARSESAVGTSFEGGSPKVGPSDGAIVVTKTLKYVTAGTVIGGIIGGVIGTIAWGPGPGTAAGVLAGAKWGAFTGAAIGIGEGICDLIASIF</sequence>
<dbReference type="PRINTS" id="PR00313">
    <property type="entry name" value="CABNDNGRPT"/>
</dbReference>
<dbReference type="PANTHER" id="PTHR38340">
    <property type="entry name" value="S-LAYER PROTEIN"/>
    <property type="match status" value="1"/>
</dbReference>
<dbReference type="GO" id="GO:0005576">
    <property type="term" value="C:extracellular region"/>
    <property type="evidence" value="ECO:0007669"/>
    <property type="project" value="UniProtKB-SubCell"/>
</dbReference>
<dbReference type="PANTHER" id="PTHR38340:SF1">
    <property type="entry name" value="S-LAYER PROTEIN"/>
    <property type="match status" value="1"/>
</dbReference>
<dbReference type="EMBL" id="CP036274">
    <property type="protein sequence ID" value="QDU31382.1"/>
    <property type="molecule type" value="Genomic_DNA"/>
</dbReference>
<reference evidence="3 4" key="1">
    <citation type="submission" date="2019-02" db="EMBL/GenBank/DDBJ databases">
        <title>Deep-cultivation of Planctomycetes and their phenomic and genomic characterization uncovers novel biology.</title>
        <authorList>
            <person name="Wiegand S."/>
            <person name="Jogler M."/>
            <person name="Boedeker C."/>
            <person name="Pinto D."/>
            <person name="Vollmers J."/>
            <person name="Rivas-Marin E."/>
            <person name="Kohn T."/>
            <person name="Peeters S.H."/>
            <person name="Heuer A."/>
            <person name="Rast P."/>
            <person name="Oberbeckmann S."/>
            <person name="Bunk B."/>
            <person name="Jeske O."/>
            <person name="Meyerdierks A."/>
            <person name="Storesund J.E."/>
            <person name="Kallscheuer N."/>
            <person name="Luecker S."/>
            <person name="Lage O.M."/>
            <person name="Pohl T."/>
            <person name="Merkel B.J."/>
            <person name="Hornburger P."/>
            <person name="Mueller R.-W."/>
            <person name="Bruemmer F."/>
            <person name="Labrenz M."/>
            <person name="Spormann A.M."/>
            <person name="Op den Camp H."/>
            <person name="Overmann J."/>
            <person name="Amann R."/>
            <person name="Jetten M.S.M."/>
            <person name="Mascher T."/>
            <person name="Medema M.H."/>
            <person name="Devos D.P."/>
            <person name="Kaster A.-K."/>
            <person name="Ovreas L."/>
            <person name="Rohde M."/>
            <person name="Galperin M.Y."/>
            <person name="Jogler C."/>
        </authorList>
    </citation>
    <scope>NUCLEOTIDE SEQUENCE [LARGE SCALE GENOMIC DNA]</scope>
    <source>
        <strain evidence="3 4">ETA_A8</strain>
    </source>
</reference>
<dbReference type="RefSeq" id="WP_145098418.1">
    <property type="nucleotide sequence ID" value="NZ_CP036274.1"/>
</dbReference>
<dbReference type="InterPro" id="IPR015943">
    <property type="entry name" value="WD40/YVTN_repeat-like_dom_sf"/>
</dbReference>
<name>A0A517YMD0_9BACT</name>
<dbReference type="InterPro" id="IPR006624">
    <property type="entry name" value="Beta-propeller_rpt_TECPR"/>
</dbReference>
<dbReference type="InterPro" id="IPR050557">
    <property type="entry name" value="RTX_toxin/Mannuronan_C5-epim"/>
</dbReference>
<evidence type="ECO:0000313" key="4">
    <source>
        <dbReference type="Proteomes" id="UP000315017"/>
    </source>
</evidence>
<keyword evidence="4" id="KW-1185">Reference proteome</keyword>
<dbReference type="Gene3D" id="2.150.10.10">
    <property type="entry name" value="Serralysin-like metalloprotease, C-terminal"/>
    <property type="match status" value="5"/>
</dbReference>
<proteinExistence type="predicted"/>
<dbReference type="Proteomes" id="UP000315017">
    <property type="component" value="Chromosome"/>
</dbReference>
<dbReference type="Gene3D" id="2.130.10.10">
    <property type="entry name" value="YVTN repeat-like/Quinoprotein amine dehydrogenase"/>
    <property type="match status" value="1"/>
</dbReference>
<dbReference type="Pfam" id="PF00353">
    <property type="entry name" value="HemolysinCabind"/>
    <property type="match status" value="5"/>
</dbReference>
<dbReference type="GO" id="GO:0005509">
    <property type="term" value="F:calcium ion binding"/>
    <property type="evidence" value="ECO:0007669"/>
    <property type="project" value="InterPro"/>
</dbReference>
<dbReference type="InterPro" id="IPR001343">
    <property type="entry name" value="Hemolysn_Ca-bd"/>
</dbReference>
<evidence type="ECO:0000256" key="1">
    <source>
        <dbReference type="ARBA" id="ARBA00004613"/>
    </source>
</evidence>
<organism evidence="3 4">
    <name type="scientific">Anatilimnocola aggregata</name>
    <dbReference type="NCBI Taxonomy" id="2528021"/>
    <lineage>
        <taxon>Bacteria</taxon>
        <taxon>Pseudomonadati</taxon>
        <taxon>Planctomycetota</taxon>
        <taxon>Planctomycetia</taxon>
        <taxon>Pirellulales</taxon>
        <taxon>Pirellulaceae</taxon>
        <taxon>Anatilimnocola</taxon>
    </lineage>
</organism>
<protein>
    <submittedName>
        <fullName evidence="3">Bifunctional hemolysin/adenylate cyclase</fullName>
    </submittedName>
</protein>
<evidence type="ECO:0000256" key="2">
    <source>
        <dbReference type="ARBA" id="ARBA00022525"/>
    </source>
</evidence>
<evidence type="ECO:0000313" key="3">
    <source>
        <dbReference type="EMBL" id="QDU31382.1"/>
    </source>
</evidence>
<accession>A0A517YMD0</accession>
<dbReference type="AlphaFoldDB" id="A0A517YMD0"/>
<dbReference type="OrthoDB" id="292013at2"/>
<dbReference type="SMART" id="SM00706">
    <property type="entry name" value="TECPR"/>
    <property type="match status" value="6"/>
</dbReference>
<dbReference type="InterPro" id="IPR018511">
    <property type="entry name" value="Hemolysin-typ_Ca-bd_CS"/>
</dbReference>